<proteinExistence type="predicted"/>
<dbReference type="EMBL" id="CP041038">
    <property type="protein sequence ID" value="QDE37589.1"/>
    <property type="molecule type" value="Genomic_DNA"/>
</dbReference>
<dbReference type="Proteomes" id="UP000320536">
    <property type="component" value="Chromosome"/>
</dbReference>
<evidence type="ECO:0000313" key="2">
    <source>
        <dbReference type="Proteomes" id="UP000320536"/>
    </source>
</evidence>
<evidence type="ECO:0000313" key="1">
    <source>
        <dbReference type="EMBL" id="QDE37589.1"/>
    </source>
</evidence>
<gene>
    <name evidence="1" type="ORF">FI836_04795</name>
</gene>
<sequence length="70" mass="8294">MGYYKVSLYYLVGHSLSPKPQYQLGQLVLEANITRQCVIHLQNNIVNMSHWKTKKRMAKRIFLAHENDYL</sequence>
<protein>
    <recommendedName>
        <fullName evidence="3">Transposase</fullName>
    </recommendedName>
</protein>
<accession>A0ABX5VZA0</accession>
<name>A0ABX5VZA0_9CHLA</name>
<evidence type="ECO:0008006" key="3">
    <source>
        <dbReference type="Google" id="ProtNLM"/>
    </source>
</evidence>
<organism evidence="1 2">
    <name type="scientific">Chlamydophila parapsittaci</name>
    <dbReference type="NCBI Taxonomy" id="344886"/>
    <lineage>
        <taxon>Bacteria</taxon>
        <taxon>Pseudomonadati</taxon>
        <taxon>Chlamydiota</taxon>
        <taxon>Chlamydiia</taxon>
        <taxon>Chlamydiales</taxon>
        <taxon>Chlamydiaceae</taxon>
        <taxon>Chlamydia/Chlamydophila group</taxon>
        <taxon>Chlamydia</taxon>
    </lineage>
</organism>
<keyword evidence="2" id="KW-1185">Reference proteome</keyword>
<reference evidence="1 2" key="1">
    <citation type="journal article" date="2020" name="Data Brief">
        <title>Data of de novo genome assembly of the Chlamydia psittaci strain isolated from the livestock in Volga Region, Russian Federation.</title>
        <authorList>
            <person name="Feodorova V.A."/>
            <person name="Zaitsev S.S."/>
            <person name="Khizhnyakova M.A."/>
            <person name="Saltykov Y.V."/>
            <person name="Evstifeev V.V."/>
            <person name="Khusainov F.M."/>
            <person name="Yakovlev S.I."/>
            <person name="Larionova O.S."/>
            <person name="Motin V.L."/>
        </authorList>
    </citation>
    <scope>NUCLEOTIDE SEQUENCE [LARGE SCALE GENOMIC DNA]</scope>
    <source>
        <strain evidence="1 2">Rostinovo-70</strain>
    </source>
</reference>